<organism evidence="10 11">
    <name type="scientific">Tetranychus urticae</name>
    <name type="common">Two-spotted spider mite</name>
    <dbReference type="NCBI Taxonomy" id="32264"/>
    <lineage>
        <taxon>Eukaryota</taxon>
        <taxon>Metazoa</taxon>
        <taxon>Ecdysozoa</taxon>
        <taxon>Arthropoda</taxon>
        <taxon>Chelicerata</taxon>
        <taxon>Arachnida</taxon>
        <taxon>Acari</taxon>
        <taxon>Acariformes</taxon>
        <taxon>Trombidiformes</taxon>
        <taxon>Prostigmata</taxon>
        <taxon>Eleutherengona</taxon>
        <taxon>Raphignathae</taxon>
        <taxon>Tetranychoidea</taxon>
        <taxon>Tetranychidae</taxon>
        <taxon>Tetranychus</taxon>
    </lineage>
</organism>
<accession>T1JTE7</accession>
<dbReference type="EnsemblMetazoa" id="tetur01g13840.1">
    <property type="protein sequence ID" value="tetur01g13840.1"/>
    <property type="gene ID" value="tetur01g13840"/>
</dbReference>
<keyword evidence="4 6" id="KW-0371">Homeobox</keyword>
<feature type="DNA-binding region" description="Homeobox" evidence="6">
    <location>
        <begin position="96"/>
        <end position="155"/>
    </location>
</feature>
<comment type="subcellular location">
    <subcellularLocation>
        <location evidence="1 6 7">Nucleus</location>
    </subcellularLocation>
</comment>
<proteinExistence type="predicted"/>
<dbReference type="InterPro" id="IPR001356">
    <property type="entry name" value="HD"/>
</dbReference>
<dbReference type="Gene3D" id="1.10.10.60">
    <property type="entry name" value="Homeodomain-like"/>
    <property type="match status" value="1"/>
</dbReference>
<reference evidence="10" key="2">
    <citation type="submission" date="2015-06" db="UniProtKB">
        <authorList>
            <consortium name="EnsemblMetazoa"/>
        </authorList>
    </citation>
    <scope>IDENTIFICATION</scope>
</reference>
<evidence type="ECO:0000256" key="3">
    <source>
        <dbReference type="ARBA" id="ARBA00023125"/>
    </source>
</evidence>
<keyword evidence="11" id="KW-1185">Reference proteome</keyword>
<dbReference type="GO" id="GO:0000981">
    <property type="term" value="F:DNA-binding transcription factor activity, RNA polymerase II-specific"/>
    <property type="evidence" value="ECO:0007669"/>
    <property type="project" value="InterPro"/>
</dbReference>
<dbReference type="InterPro" id="IPR050394">
    <property type="entry name" value="Homeobox_NK-like"/>
</dbReference>
<name>T1JTE7_TETUR</name>
<dbReference type="PROSITE" id="PS00027">
    <property type="entry name" value="HOMEOBOX_1"/>
    <property type="match status" value="1"/>
</dbReference>
<dbReference type="SMART" id="SM00389">
    <property type="entry name" value="HOX"/>
    <property type="match status" value="1"/>
</dbReference>
<evidence type="ECO:0000256" key="1">
    <source>
        <dbReference type="ARBA" id="ARBA00004123"/>
    </source>
</evidence>
<dbReference type="SUPFAM" id="SSF46689">
    <property type="entry name" value="Homeodomain-like"/>
    <property type="match status" value="1"/>
</dbReference>
<evidence type="ECO:0000256" key="8">
    <source>
        <dbReference type="SAM" id="MobiDB-lite"/>
    </source>
</evidence>
<evidence type="ECO:0000313" key="10">
    <source>
        <dbReference type="EnsemblMetazoa" id="tetur01g13840.1"/>
    </source>
</evidence>
<dbReference type="PRINTS" id="PR00024">
    <property type="entry name" value="HOMEOBOX"/>
</dbReference>
<feature type="compositionally biased region" description="Polar residues" evidence="8">
    <location>
        <begin position="76"/>
        <end position="93"/>
    </location>
</feature>
<evidence type="ECO:0000256" key="2">
    <source>
        <dbReference type="ARBA" id="ARBA00022473"/>
    </source>
</evidence>
<evidence type="ECO:0000256" key="7">
    <source>
        <dbReference type="RuleBase" id="RU000682"/>
    </source>
</evidence>
<feature type="domain" description="Homeobox" evidence="9">
    <location>
        <begin position="94"/>
        <end position="154"/>
    </location>
</feature>
<feature type="region of interest" description="Disordered" evidence="8">
    <location>
        <begin position="246"/>
        <end position="299"/>
    </location>
</feature>
<dbReference type="Proteomes" id="UP000015104">
    <property type="component" value="Unassembled WGS sequence"/>
</dbReference>
<dbReference type="CDD" id="cd00086">
    <property type="entry name" value="homeodomain"/>
    <property type="match status" value="1"/>
</dbReference>
<evidence type="ECO:0000256" key="4">
    <source>
        <dbReference type="ARBA" id="ARBA00023155"/>
    </source>
</evidence>
<dbReference type="EMBL" id="CAEY01000474">
    <property type="status" value="NOT_ANNOTATED_CDS"/>
    <property type="molecule type" value="Genomic_DNA"/>
</dbReference>
<reference evidence="11" key="1">
    <citation type="submission" date="2011-08" db="EMBL/GenBank/DDBJ databases">
        <authorList>
            <person name="Rombauts S."/>
        </authorList>
    </citation>
    <scope>NUCLEOTIDE SEQUENCE</scope>
    <source>
        <strain evidence="11">London</strain>
    </source>
</reference>
<evidence type="ECO:0000256" key="6">
    <source>
        <dbReference type="PROSITE-ProRule" id="PRU00108"/>
    </source>
</evidence>
<evidence type="ECO:0000313" key="11">
    <source>
        <dbReference type="Proteomes" id="UP000015104"/>
    </source>
</evidence>
<dbReference type="Pfam" id="PF00046">
    <property type="entry name" value="Homeodomain"/>
    <property type="match status" value="1"/>
</dbReference>
<dbReference type="GO" id="GO:0005634">
    <property type="term" value="C:nucleus"/>
    <property type="evidence" value="ECO:0007669"/>
    <property type="project" value="UniProtKB-SubCell"/>
</dbReference>
<dbReference type="FunFam" id="1.10.10.60:FF:000678">
    <property type="entry name" value="C. Elegans Homeobox"/>
    <property type="match status" value="1"/>
</dbReference>
<feature type="region of interest" description="Disordered" evidence="8">
    <location>
        <begin position="153"/>
        <end position="209"/>
    </location>
</feature>
<dbReference type="GO" id="GO:0030154">
    <property type="term" value="P:cell differentiation"/>
    <property type="evidence" value="ECO:0007669"/>
    <property type="project" value="TreeGrafter"/>
</dbReference>
<feature type="compositionally biased region" description="Basic residues" evidence="8">
    <location>
        <begin position="276"/>
        <end position="285"/>
    </location>
</feature>
<keyword evidence="2" id="KW-0217">Developmental protein</keyword>
<keyword evidence="3 6" id="KW-0238">DNA-binding</keyword>
<dbReference type="eggNOG" id="KOG0842">
    <property type="taxonomic scope" value="Eukaryota"/>
</dbReference>
<dbReference type="PANTHER" id="PTHR24340">
    <property type="entry name" value="HOMEOBOX PROTEIN NKX"/>
    <property type="match status" value="1"/>
</dbReference>
<evidence type="ECO:0000259" key="9">
    <source>
        <dbReference type="PROSITE" id="PS50071"/>
    </source>
</evidence>
<dbReference type="HOGENOM" id="CLU_770140_0_0_1"/>
<protein>
    <recommendedName>
        <fullName evidence="9">Homeobox domain-containing protein</fullName>
    </recommendedName>
</protein>
<dbReference type="PANTHER" id="PTHR24340:SF41">
    <property type="entry name" value="MUSCLE-SPECIFIC HOMEOBOX PROTEIN TINMAN-RELATED"/>
    <property type="match status" value="1"/>
</dbReference>
<evidence type="ECO:0000256" key="5">
    <source>
        <dbReference type="ARBA" id="ARBA00023242"/>
    </source>
</evidence>
<keyword evidence="5 6" id="KW-0539">Nucleus</keyword>
<feature type="compositionally biased region" description="Low complexity" evidence="8">
    <location>
        <begin position="53"/>
        <end position="71"/>
    </location>
</feature>
<dbReference type="InterPro" id="IPR017970">
    <property type="entry name" value="Homeobox_CS"/>
</dbReference>
<dbReference type="AlphaFoldDB" id="T1JTE7"/>
<feature type="compositionally biased region" description="Low complexity" evidence="8">
    <location>
        <begin position="167"/>
        <end position="189"/>
    </location>
</feature>
<sequence>MNIGSAGSSSSSAAAAAAAASAYGTYYDSFYPNGGPSTWAAYPGPQSLPSTVPGTVTNSGPSGSSVVGPGSCLLGASSSGPKGLTSSHFTPVHQQRRKRRVLFTQQQVHELERRFRLQRYLSAQEREQLASIIALTPTQVKIWFQNHRYKCKRQQKEKSITTNSTNGLHSNTSLTGSSSSPSLSSSSVNHPHHHHHPTNGSSSPYSSSPRKIAVPLLVKDGKSLISGSSESPSSNDPYVKQEMLLSGSSVVPPPPPPPNSSLGLHSQQSVAAAASYHHHHHHHHPFSGPPNPNPMGPSICHPFASSNTFPLGHHHQSHVTSADPHHELPLNWFWPKT</sequence>
<dbReference type="GO" id="GO:0000978">
    <property type="term" value="F:RNA polymerase II cis-regulatory region sequence-specific DNA binding"/>
    <property type="evidence" value="ECO:0007669"/>
    <property type="project" value="TreeGrafter"/>
</dbReference>
<dbReference type="InterPro" id="IPR009057">
    <property type="entry name" value="Homeodomain-like_sf"/>
</dbReference>
<feature type="compositionally biased region" description="Low complexity" evidence="8">
    <location>
        <begin position="198"/>
        <end position="209"/>
    </location>
</feature>
<dbReference type="PROSITE" id="PS50071">
    <property type="entry name" value="HOMEOBOX_2"/>
    <property type="match status" value="1"/>
</dbReference>
<feature type="region of interest" description="Disordered" evidence="8">
    <location>
        <begin position="51"/>
        <end position="97"/>
    </location>
</feature>
<dbReference type="InterPro" id="IPR020479">
    <property type="entry name" value="HD_metazoa"/>
</dbReference>